<accession>E4T745</accession>
<dbReference type="KEGG" id="ppn:Palpr_2407"/>
<dbReference type="HOGENOM" id="CLU_109250_1_1_10"/>
<keyword evidence="1" id="KW-0732">Signal</keyword>
<organism evidence="2 3">
    <name type="scientific">Paludibacter propionicigenes (strain DSM 17365 / JCM 13257 / WB4)</name>
    <dbReference type="NCBI Taxonomy" id="694427"/>
    <lineage>
        <taxon>Bacteria</taxon>
        <taxon>Pseudomonadati</taxon>
        <taxon>Bacteroidota</taxon>
        <taxon>Bacteroidia</taxon>
        <taxon>Bacteroidales</taxon>
        <taxon>Paludibacteraceae</taxon>
        <taxon>Paludibacter</taxon>
    </lineage>
</organism>
<evidence type="ECO:0000256" key="1">
    <source>
        <dbReference type="SAM" id="SignalP"/>
    </source>
</evidence>
<protein>
    <submittedName>
        <fullName evidence="2">Gliding motility-associated lipoprotein GldH</fullName>
    </submittedName>
</protein>
<name>E4T745_PALPW</name>
<evidence type="ECO:0000313" key="3">
    <source>
        <dbReference type="Proteomes" id="UP000008718"/>
    </source>
</evidence>
<evidence type="ECO:0000313" key="2">
    <source>
        <dbReference type="EMBL" id="ADQ80539.1"/>
    </source>
</evidence>
<keyword evidence="3" id="KW-1185">Reference proteome</keyword>
<dbReference type="RefSeq" id="WP_013445908.1">
    <property type="nucleotide sequence ID" value="NC_014734.1"/>
</dbReference>
<dbReference type="InterPro" id="IPR020018">
    <property type="entry name" value="Motility-assoc_lipoprot_GldH"/>
</dbReference>
<reference evidence="2 3" key="2">
    <citation type="journal article" date="2011" name="Stand. Genomic Sci.">
        <title>Complete genome sequence of Paludibacter propionicigenes type strain (WB4).</title>
        <authorList>
            <person name="Gronow S."/>
            <person name="Munk C."/>
            <person name="Lapidus A."/>
            <person name="Nolan M."/>
            <person name="Lucas S."/>
            <person name="Hammon N."/>
            <person name="Deshpande S."/>
            <person name="Cheng J.F."/>
            <person name="Tapia R."/>
            <person name="Han C."/>
            <person name="Goodwin L."/>
            <person name="Pitluck S."/>
            <person name="Liolios K."/>
            <person name="Ivanova N."/>
            <person name="Mavromatis K."/>
            <person name="Mikhailova N."/>
            <person name="Pati A."/>
            <person name="Chen A."/>
            <person name="Palaniappan K."/>
            <person name="Land M."/>
            <person name="Hauser L."/>
            <person name="Chang Y.J."/>
            <person name="Jeffries C.D."/>
            <person name="Brambilla E."/>
            <person name="Rohde M."/>
            <person name="Goker M."/>
            <person name="Detter J.C."/>
            <person name="Woyke T."/>
            <person name="Bristow J."/>
            <person name="Eisen J.A."/>
            <person name="Markowitz V."/>
            <person name="Hugenholtz P."/>
            <person name="Kyrpides N.C."/>
            <person name="Klenk H.P."/>
        </authorList>
    </citation>
    <scope>NUCLEOTIDE SEQUENCE [LARGE SCALE GENOMIC DNA]</scope>
    <source>
        <strain evidence="3">DSM 17365 / JCM 13257 / WB4</strain>
    </source>
</reference>
<feature type="chain" id="PRO_5003189228" evidence="1">
    <location>
        <begin position="17"/>
        <end position="155"/>
    </location>
</feature>
<keyword evidence="2" id="KW-0449">Lipoprotein</keyword>
<dbReference type="eggNOG" id="ENOG50313I2">
    <property type="taxonomic scope" value="Bacteria"/>
</dbReference>
<reference key="1">
    <citation type="submission" date="2010-11" db="EMBL/GenBank/DDBJ databases">
        <title>The complete genome of Paludibacter propionicigenes DSM 17365.</title>
        <authorList>
            <consortium name="US DOE Joint Genome Institute (JGI-PGF)"/>
            <person name="Lucas S."/>
            <person name="Copeland A."/>
            <person name="Lapidus A."/>
            <person name="Bruce D."/>
            <person name="Goodwin L."/>
            <person name="Pitluck S."/>
            <person name="Kyrpides N."/>
            <person name="Mavromatis K."/>
            <person name="Ivanova N."/>
            <person name="Munk A.C."/>
            <person name="Brettin T."/>
            <person name="Detter J.C."/>
            <person name="Han C."/>
            <person name="Tapia R."/>
            <person name="Land M."/>
            <person name="Hauser L."/>
            <person name="Markowitz V."/>
            <person name="Cheng J.-F."/>
            <person name="Hugenholtz P."/>
            <person name="Woyke T."/>
            <person name="Wu D."/>
            <person name="Gronow S."/>
            <person name="Wellnitz S."/>
            <person name="Brambilla E."/>
            <person name="Klenk H.-P."/>
            <person name="Eisen J.A."/>
        </authorList>
    </citation>
    <scope>NUCLEOTIDE SEQUENCE</scope>
    <source>
        <strain>WB4</strain>
    </source>
</reference>
<dbReference type="Proteomes" id="UP000008718">
    <property type="component" value="Chromosome"/>
</dbReference>
<gene>
    <name evidence="2" type="ordered locus">Palpr_2407</name>
</gene>
<dbReference type="STRING" id="694427.Palpr_2407"/>
<dbReference type="EMBL" id="CP002345">
    <property type="protein sequence ID" value="ADQ80539.1"/>
    <property type="molecule type" value="Genomic_DNA"/>
</dbReference>
<dbReference type="AlphaFoldDB" id="E4T745"/>
<dbReference type="NCBIfam" id="TIGR03511">
    <property type="entry name" value="GldH_lipo"/>
    <property type="match status" value="1"/>
</dbReference>
<dbReference type="PROSITE" id="PS51257">
    <property type="entry name" value="PROKAR_LIPOPROTEIN"/>
    <property type="match status" value="1"/>
</dbReference>
<sequence>MKNRFLLAIFVSLTFAACKNNDVFFQYKAVNAKGWNKDSLYTFDIQITDTTSTYNVYVNVRNRGEYPYQNLWLFLDKTSPDKVEMKDSIECYLADQRGKWLGSGIGSVMEMPILYQENVRFTKSGIYRYKIVHGMRDTTLTGINDIGMRIEKIVK</sequence>
<dbReference type="Pfam" id="PF14109">
    <property type="entry name" value="GldH_lipo"/>
    <property type="match status" value="1"/>
</dbReference>
<feature type="signal peptide" evidence="1">
    <location>
        <begin position="1"/>
        <end position="16"/>
    </location>
</feature>
<proteinExistence type="predicted"/>